<accession>A0A413IU20</accession>
<evidence type="ECO:0000313" key="2">
    <source>
        <dbReference type="Proteomes" id="UP000286063"/>
    </source>
</evidence>
<gene>
    <name evidence="1" type="ORF">DXA50_00330</name>
</gene>
<organism evidence="1 2">
    <name type="scientific">Butyricimonas virosa</name>
    <dbReference type="NCBI Taxonomy" id="544645"/>
    <lineage>
        <taxon>Bacteria</taxon>
        <taxon>Pseudomonadati</taxon>
        <taxon>Bacteroidota</taxon>
        <taxon>Bacteroidia</taxon>
        <taxon>Bacteroidales</taxon>
        <taxon>Odoribacteraceae</taxon>
        <taxon>Butyricimonas</taxon>
    </lineage>
</organism>
<sequence length="58" mass="6907">MKKFEYKVLTFGYGMIPDEQRLNELGQSGWELTGMIVDSEKKISNFFFKKEVDQKRIK</sequence>
<protein>
    <submittedName>
        <fullName evidence="1">DUF4177 domain-containing protein</fullName>
    </submittedName>
</protein>
<dbReference type="EMBL" id="QSCR01000001">
    <property type="protein sequence ID" value="RGY21335.1"/>
    <property type="molecule type" value="Genomic_DNA"/>
</dbReference>
<proteinExistence type="predicted"/>
<name>A0A413IU20_9BACT</name>
<dbReference type="OrthoDB" id="5432776at2"/>
<dbReference type="RefSeq" id="WP_117774478.1">
    <property type="nucleotide sequence ID" value="NZ_QSCR01000001.1"/>
</dbReference>
<reference evidence="1 2" key="1">
    <citation type="submission" date="2018-08" db="EMBL/GenBank/DDBJ databases">
        <title>A genome reference for cultivated species of the human gut microbiota.</title>
        <authorList>
            <person name="Zou Y."/>
            <person name="Xue W."/>
            <person name="Luo G."/>
        </authorList>
    </citation>
    <scope>NUCLEOTIDE SEQUENCE [LARGE SCALE GENOMIC DNA]</scope>
    <source>
        <strain evidence="1 2">OF02-7</strain>
    </source>
</reference>
<comment type="caution">
    <text evidence="1">The sequence shown here is derived from an EMBL/GenBank/DDBJ whole genome shotgun (WGS) entry which is preliminary data.</text>
</comment>
<dbReference type="AlphaFoldDB" id="A0A413IU20"/>
<dbReference type="Proteomes" id="UP000286063">
    <property type="component" value="Unassembled WGS sequence"/>
</dbReference>
<evidence type="ECO:0000313" key="1">
    <source>
        <dbReference type="EMBL" id="RGY21335.1"/>
    </source>
</evidence>